<evidence type="ECO:0000256" key="1">
    <source>
        <dbReference type="SAM" id="Phobius"/>
    </source>
</evidence>
<sequence>MAMALAGLIPVLFPFRQLGLVTPEDRARVWLLAVFTAGVMAILFGAAAWVGGPKMISLRDVVESGGVDQARAAREKADKARGDRPRYGNPAAWTVAMGGFLIGIYFVLWVLQK</sequence>
<name>A0A6J4MLJ1_9BACT</name>
<dbReference type="AlphaFoldDB" id="A0A6J4MLJ1"/>
<proteinExistence type="predicted"/>
<gene>
    <name evidence="2" type="ORF">AVDCRST_MAG68-4615</name>
</gene>
<keyword evidence="1" id="KW-1133">Transmembrane helix</keyword>
<reference evidence="2" key="1">
    <citation type="submission" date="2020-02" db="EMBL/GenBank/DDBJ databases">
        <authorList>
            <person name="Meier V. D."/>
        </authorList>
    </citation>
    <scope>NUCLEOTIDE SEQUENCE</scope>
    <source>
        <strain evidence="2">AVDCRST_MAG68</strain>
    </source>
</reference>
<feature type="transmembrane region" description="Helical" evidence="1">
    <location>
        <begin position="29"/>
        <end position="50"/>
    </location>
</feature>
<accession>A0A6J4MLJ1</accession>
<organism evidence="2">
    <name type="scientific">uncultured Gemmatimonadota bacterium</name>
    <dbReference type="NCBI Taxonomy" id="203437"/>
    <lineage>
        <taxon>Bacteria</taxon>
        <taxon>Pseudomonadati</taxon>
        <taxon>Gemmatimonadota</taxon>
        <taxon>environmental samples</taxon>
    </lineage>
</organism>
<evidence type="ECO:0000313" key="2">
    <source>
        <dbReference type="EMBL" id="CAA9363041.1"/>
    </source>
</evidence>
<keyword evidence="1" id="KW-0472">Membrane</keyword>
<dbReference type="EMBL" id="CADCTW010000210">
    <property type="protein sequence ID" value="CAA9363041.1"/>
    <property type="molecule type" value="Genomic_DNA"/>
</dbReference>
<feature type="transmembrane region" description="Helical" evidence="1">
    <location>
        <begin position="91"/>
        <end position="111"/>
    </location>
</feature>
<protein>
    <submittedName>
        <fullName evidence="2">Uncharacterized protein</fullName>
    </submittedName>
</protein>
<keyword evidence="1" id="KW-0812">Transmembrane</keyword>